<name>A0ABZ2GR66_9BURK</name>
<gene>
    <name evidence="2" type="ORF">OPV09_07060</name>
</gene>
<feature type="region of interest" description="Disordered" evidence="1">
    <location>
        <begin position="58"/>
        <end position="85"/>
    </location>
</feature>
<evidence type="ECO:0000256" key="1">
    <source>
        <dbReference type="SAM" id="MobiDB-lite"/>
    </source>
</evidence>
<dbReference type="SUPFAM" id="SSF52540">
    <property type="entry name" value="P-loop containing nucleoside triphosphate hydrolases"/>
    <property type="match status" value="1"/>
</dbReference>
<proteinExistence type="predicted"/>
<protein>
    <recommendedName>
        <fullName evidence="4">AAA+ ATPase domain-containing protein</fullName>
    </recommendedName>
</protein>
<evidence type="ECO:0008006" key="4">
    <source>
        <dbReference type="Google" id="ProtNLM"/>
    </source>
</evidence>
<evidence type="ECO:0000313" key="3">
    <source>
        <dbReference type="Proteomes" id="UP001373909"/>
    </source>
</evidence>
<dbReference type="Proteomes" id="UP001373909">
    <property type="component" value="Chromosome"/>
</dbReference>
<organism evidence="2 3">
    <name type="scientific">Janthinobacterium aestuarii</name>
    <dbReference type="NCBI Taxonomy" id="2985511"/>
    <lineage>
        <taxon>Bacteria</taxon>
        <taxon>Pseudomonadati</taxon>
        <taxon>Pseudomonadota</taxon>
        <taxon>Betaproteobacteria</taxon>
        <taxon>Burkholderiales</taxon>
        <taxon>Oxalobacteraceae</taxon>
        <taxon>Janthinobacterium</taxon>
    </lineage>
</organism>
<dbReference type="InterPro" id="IPR027417">
    <property type="entry name" value="P-loop_NTPase"/>
</dbReference>
<accession>A0ABZ2GR66</accession>
<reference evidence="2 3" key="1">
    <citation type="submission" date="2024-01" db="EMBL/GenBank/DDBJ databases">
        <title>Draft genome sequences of nine bacterial species from freshwater ponds near Washington, DC.</title>
        <authorList>
            <person name="Pavloudi C."/>
            <person name="Oliver L."/>
            <person name="Slattery K."/>
            <person name="Lissner G."/>
            <person name="Saw J.H."/>
        </authorList>
    </citation>
    <scope>NUCLEOTIDE SEQUENCE [LARGE SCALE GENOMIC DNA]</scope>
    <source>
        <strain evidence="3">TB1-E2</strain>
    </source>
</reference>
<dbReference type="RefSeq" id="WP_338680957.1">
    <property type="nucleotide sequence ID" value="NZ_CP142523.1"/>
</dbReference>
<evidence type="ECO:0000313" key="2">
    <source>
        <dbReference type="EMBL" id="WWO47854.1"/>
    </source>
</evidence>
<keyword evidence="3" id="KW-1185">Reference proteome</keyword>
<dbReference type="EMBL" id="CP142523">
    <property type="protein sequence ID" value="WWO47854.1"/>
    <property type="molecule type" value="Genomic_DNA"/>
</dbReference>
<sequence length="486" mass="54831">MIEYVHIDGHRAKLANQKFPRYFSVDSIAVLIGANGSGKTRLLINVAEALTAGTQIGGQGHWRGWDQHGQPTGDDTRNPPPGQGVVYYTPLPYRRAISPHRHFFDASGFGGHLSRSRSYRQYRFVTERLEVEARLMARMSYRNDVFQRLIVPRMLEPDCQLIDPVMDARRLELVKGQTLSLGDISYTADLGSFANSIESWILHLLENSEHEPVVLLATLEHSAKTLKQRPHAIRAFLEFIGIATFNPIRDQDSSQAFQKLEGFRKLVSTTASFYRASLSKGLNPIASREQIGYEMELDYEGAPRRLGSSVGAFEIGWENLSSGLLSLVEQFTRLELGLERLRKRGLTSVLVLIDEGDAYLHMDWQRQYVLHLNAFLERIKRDLRYDSLQVLLATHSPIISGDFPSPMVQLLGQDRHHEFKTFGSSLDALVLDTFGTASIGEFAARKIKELRKNFVEGKLEPSDYALIDEIGDEGLRRAILSSMEGE</sequence>